<dbReference type="InterPro" id="IPR010263">
    <property type="entry name" value="T6SS_TssK"/>
</dbReference>
<dbReference type="Proteomes" id="UP001222377">
    <property type="component" value="Unassembled WGS sequence"/>
</dbReference>
<gene>
    <name evidence="1" type="primary">tssK</name>
    <name evidence="1" type="ORF">PV946_22280</name>
</gene>
<feature type="non-terminal residue" evidence="1">
    <location>
        <position position="1"/>
    </location>
</feature>
<organism evidence="1 2">
    <name type="scientific">Bacillus amyloliquefaciens</name>
    <name type="common">Bacillus velezensis</name>
    <dbReference type="NCBI Taxonomy" id="1390"/>
    <lineage>
        <taxon>Bacteria</taxon>
        <taxon>Bacillati</taxon>
        <taxon>Bacillota</taxon>
        <taxon>Bacilli</taxon>
        <taxon>Bacillales</taxon>
        <taxon>Bacillaceae</taxon>
        <taxon>Bacillus</taxon>
        <taxon>Bacillus amyloliquefaciens group</taxon>
    </lineage>
</organism>
<dbReference type="NCBIfam" id="TIGR03353">
    <property type="entry name" value="VI_chp_4"/>
    <property type="match status" value="1"/>
</dbReference>
<evidence type="ECO:0000313" key="1">
    <source>
        <dbReference type="EMBL" id="MDF4196441.1"/>
    </source>
</evidence>
<evidence type="ECO:0000313" key="2">
    <source>
        <dbReference type="Proteomes" id="UP001222377"/>
    </source>
</evidence>
<sequence length="149" mass="16873">QLRAKCQRLMAMRRESNQRMADFAVADVSLFWLLNALHSAEPVLSDFLRYPAVHPELVWRELARLAGALLKFSLEHNVSAVPPYVHESPSTVFPPLFSLLSELLEASLPSRVIALELGSLPGNRWKADLHDPRLREEADFYLSVRSSLP</sequence>
<dbReference type="EMBL" id="JARKHX010000281">
    <property type="protein sequence ID" value="MDF4196441.1"/>
    <property type="molecule type" value="Genomic_DNA"/>
</dbReference>
<dbReference type="PANTHER" id="PTHR35566:SF1">
    <property type="entry name" value="TYPE VI SECRETION SYSTEM BASEPLATE COMPONENT TSSK1"/>
    <property type="match status" value="1"/>
</dbReference>
<name>A0AAP3YJ02_BACAM</name>
<accession>A0AAP3YJ02</accession>
<comment type="caution">
    <text evidence="1">The sequence shown here is derived from an EMBL/GenBank/DDBJ whole genome shotgun (WGS) entry which is preliminary data.</text>
</comment>
<dbReference type="PANTHER" id="PTHR35566">
    <property type="entry name" value="BLR3599 PROTEIN"/>
    <property type="match status" value="1"/>
</dbReference>
<feature type="non-terminal residue" evidence="1">
    <location>
        <position position="149"/>
    </location>
</feature>
<protein>
    <submittedName>
        <fullName evidence="1">Type VI secretion system baseplate subunit TssK</fullName>
    </submittedName>
</protein>
<dbReference type="AlphaFoldDB" id="A0AAP3YJ02"/>
<proteinExistence type="predicted"/>
<reference evidence="1" key="1">
    <citation type="submission" date="2023-02" db="EMBL/GenBank/DDBJ databases">
        <title>Draft Whole-Genome Sequences of Bacillus Strains of Potential Probiotic for Poultry.</title>
        <authorList>
            <person name="Ma L.M."/>
            <person name="Lopez-Guerra N."/>
            <person name="Zhang G."/>
        </authorList>
    </citation>
    <scope>NUCLEOTIDE SEQUENCE</scope>
    <source>
        <strain evidence="1">OSU1013-24</strain>
    </source>
</reference>
<dbReference type="Pfam" id="PF05936">
    <property type="entry name" value="T6SS_VasE"/>
    <property type="match status" value="1"/>
</dbReference>